<evidence type="ECO:0000256" key="3">
    <source>
        <dbReference type="ARBA" id="ARBA00022448"/>
    </source>
</evidence>
<keyword evidence="10 16" id="KW-0798">TonB box</keyword>
<dbReference type="InterPro" id="IPR000531">
    <property type="entry name" value="Beta-barrel_TonB"/>
</dbReference>
<evidence type="ECO:0000256" key="9">
    <source>
        <dbReference type="ARBA" id="ARBA00023065"/>
    </source>
</evidence>
<keyword evidence="7" id="KW-0732">Signal</keyword>
<dbReference type="PROSITE" id="PS52016">
    <property type="entry name" value="TONB_DEPENDENT_REC_3"/>
    <property type="match status" value="1"/>
</dbReference>
<dbReference type="Pfam" id="PF07660">
    <property type="entry name" value="STN"/>
    <property type="match status" value="1"/>
</dbReference>
<evidence type="ECO:0000259" key="17">
    <source>
        <dbReference type="SMART" id="SM00965"/>
    </source>
</evidence>
<keyword evidence="5" id="KW-0410">Iron transport</keyword>
<dbReference type="Proteomes" id="UP001377830">
    <property type="component" value="Chromosome"/>
</dbReference>
<dbReference type="Pfam" id="PF07715">
    <property type="entry name" value="Plug"/>
    <property type="match status" value="1"/>
</dbReference>
<evidence type="ECO:0000256" key="4">
    <source>
        <dbReference type="ARBA" id="ARBA00022452"/>
    </source>
</evidence>
<evidence type="ECO:0000256" key="7">
    <source>
        <dbReference type="ARBA" id="ARBA00022729"/>
    </source>
</evidence>
<evidence type="ECO:0000256" key="15">
    <source>
        <dbReference type="PROSITE-ProRule" id="PRU10144"/>
    </source>
</evidence>
<dbReference type="InterPro" id="IPR037066">
    <property type="entry name" value="Plug_dom_sf"/>
</dbReference>
<dbReference type="PROSITE" id="PS01156">
    <property type="entry name" value="TONB_DEPENDENT_REC_2"/>
    <property type="match status" value="1"/>
</dbReference>
<sequence length="833" mass="91881">MSVLTISPLLAAEQNTTHPADAVRQDESHAYSIASGTLSDALLQFSEQSGGLQLVSPAELTEGKVTPGLSGRYSPREALSRILAGSGLGYRFYNATSFTLFKSGEQTNVLGAVRVDGVGSEVVGGINGSTDVTATEGSGSYAGQTMSIGSKTPQSIKETPQSVSMVTSAQMKDARVTNLKGAMDSLAGVSVSQGNRSDQVKFYSRAREISRIQIDGGAPLEVNSNSRYSPVFDMSLYDHVELLRGADGLFNGNGEAGGVVNLVRKRPLDHNQITVESSAASWDNYRNSVDVAGPLAFDGALRGRAVATWEKRRFFYDGANDEKKVVFASLEADVTPDTQWRIGASYTDQKGRPWTAGLKSYKTGEDLRLPRNFSIVMPWEFSNTKNTEWFTQLDHRFSDNWSTNLNFTQSYNREDGLGASIYGVVDQNGDGSAMEASAMRSKSRQLALDGTLNGEFDLWGLPQKLVVGGNYKRLNGSGDGPAQFYTYLDDEGNERNFNIFRFRDTDWSEPDFSGVGSLNSRYSEHQAGGYVAVTITPWKPLHFMTGVRYNQYKNENDQDGLLPQKMNETEFQLPYYAVSYDLAHNWSIYASYTDIYQSQAYMKTKEGRSLDPLTGSNKEVGIKYGDDKRNIALSAYSLTQKGGASTTSIDPGAWLIGDQACCYRNNNSVEISDGFDLEVNGEMLADWQLSFSYTYSRNKYKGEDSGQVGQPIRSQFPKQILKLASSYQLSGNPYLDRLKIGGTLKAQTKNYAVGSSCQYDDPDCVNEVPFKFTQGFYAVTSAFVSYQISSYWDVAFNVNNLFDRHYYETIGDARGGSWYGEPRNYALTLYGTF</sequence>
<dbReference type="EMBL" id="AP028908">
    <property type="protein sequence ID" value="BES83233.1"/>
    <property type="molecule type" value="Genomic_DNA"/>
</dbReference>
<evidence type="ECO:0000256" key="8">
    <source>
        <dbReference type="ARBA" id="ARBA00023004"/>
    </source>
</evidence>
<evidence type="ECO:0000256" key="13">
    <source>
        <dbReference type="ARBA" id="ARBA00023237"/>
    </source>
</evidence>
<evidence type="ECO:0000313" key="19">
    <source>
        <dbReference type="Proteomes" id="UP001377830"/>
    </source>
</evidence>
<keyword evidence="6 14" id="KW-0812">Transmembrane</keyword>
<dbReference type="PANTHER" id="PTHR32552:SF74">
    <property type="entry name" value="HYDROXAMATE SIDEROPHORE RECEPTOR FHUE"/>
    <property type="match status" value="1"/>
</dbReference>
<reference evidence="19" key="1">
    <citation type="journal article" date="2024" name="Int. J. Syst. Evol. Microbiol.">
        <title>Pectobacterium araliae sp. nov., a pathogen causing bacterial soft rot of Japanese angelica tree in Japan.</title>
        <authorList>
            <person name="Sawada H."/>
            <person name="Someya N."/>
            <person name="Morohoshi T."/>
            <person name="Ono M."/>
            <person name="Satou M."/>
        </authorList>
    </citation>
    <scope>NUCLEOTIDE SEQUENCE [LARGE SCALE GENOMIC DNA]</scope>
    <source>
        <strain evidence="19">MAFF 302110</strain>
    </source>
</reference>
<gene>
    <name evidence="18" type="ORF">PEC302110_03300</name>
</gene>
<keyword evidence="13 14" id="KW-0998">Cell outer membrane</keyword>
<dbReference type="GO" id="GO:0038023">
    <property type="term" value="F:signaling receptor activity"/>
    <property type="evidence" value="ECO:0007669"/>
    <property type="project" value="InterPro"/>
</dbReference>
<dbReference type="PANTHER" id="PTHR32552">
    <property type="entry name" value="FERRICHROME IRON RECEPTOR-RELATED"/>
    <property type="match status" value="1"/>
</dbReference>
<evidence type="ECO:0000256" key="12">
    <source>
        <dbReference type="ARBA" id="ARBA00023170"/>
    </source>
</evidence>
<dbReference type="Gene3D" id="2.170.130.10">
    <property type="entry name" value="TonB-dependent receptor, plug domain"/>
    <property type="match status" value="1"/>
</dbReference>
<feature type="short sequence motif" description="TonB C-terminal box" evidence="15">
    <location>
        <begin position="816"/>
        <end position="833"/>
    </location>
</feature>
<evidence type="ECO:0000256" key="10">
    <source>
        <dbReference type="ARBA" id="ARBA00023077"/>
    </source>
</evidence>
<comment type="subcellular location">
    <subcellularLocation>
        <location evidence="1 14">Cell outer membrane</location>
        <topology evidence="1 14">Multi-pass membrane protein</topology>
    </subcellularLocation>
</comment>
<evidence type="ECO:0000256" key="1">
    <source>
        <dbReference type="ARBA" id="ARBA00004571"/>
    </source>
</evidence>
<evidence type="ECO:0000256" key="14">
    <source>
        <dbReference type="PROSITE-ProRule" id="PRU01360"/>
    </source>
</evidence>
<keyword evidence="8" id="KW-0408">Iron</keyword>
<evidence type="ECO:0000256" key="2">
    <source>
        <dbReference type="ARBA" id="ARBA00009810"/>
    </source>
</evidence>
<keyword evidence="9" id="KW-0406">Ion transport</keyword>
<evidence type="ECO:0000256" key="6">
    <source>
        <dbReference type="ARBA" id="ARBA00022692"/>
    </source>
</evidence>
<dbReference type="AlphaFoldDB" id="A0AAN0MJM4"/>
<dbReference type="InterPro" id="IPR010105">
    <property type="entry name" value="TonB_sidphr_rcpt"/>
</dbReference>
<evidence type="ECO:0000256" key="11">
    <source>
        <dbReference type="ARBA" id="ARBA00023136"/>
    </source>
</evidence>
<dbReference type="Gene3D" id="2.40.170.20">
    <property type="entry name" value="TonB-dependent receptor, beta-barrel domain"/>
    <property type="match status" value="1"/>
</dbReference>
<dbReference type="Pfam" id="PF00593">
    <property type="entry name" value="TonB_dep_Rec_b-barrel"/>
    <property type="match status" value="1"/>
</dbReference>
<name>A0AAN0MJM4_9GAMM</name>
<dbReference type="InterPro" id="IPR036942">
    <property type="entry name" value="Beta-barrel_TonB_sf"/>
</dbReference>
<dbReference type="InterPro" id="IPR012910">
    <property type="entry name" value="Plug_dom"/>
</dbReference>
<dbReference type="NCBIfam" id="TIGR01783">
    <property type="entry name" value="TonB-siderophor"/>
    <property type="match status" value="1"/>
</dbReference>
<accession>A0AAN0MJM4</accession>
<proteinExistence type="inferred from homology"/>
<dbReference type="SUPFAM" id="SSF56935">
    <property type="entry name" value="Porins"/>
    <property type="match status" value="1"/>
</dbReference>
<organism evidence="18 19">
    <name type="scientific">Pectobacterium araliae</name>
    <dbReference type="NCBI Taxonomy" id="3073862"/>
    <lineage>
        <taxon>Bacteria</taxon>
        <taxon>Pseudomonadati</taxon>
        <taxon>Pseudomonadota</taxon>
        <taxon>Gammaproteobacteria</taxon>
        <taxon>Enterobacterales</taxon>
        <taxon>Pectobacteriaceae</taxon>
        <taxon>Pectobacterium</taxon>
    </lineage>
</organism>
<keyword evidence="19" id="KW-1185">Reference proteome</keyword>
<keyword evidence="3 14" id="KW-0813">Transport</keyword>
<dbReference type="GO" id="GO:0009279">
    <property type="term" value="C:cell outer membrane"/>
    <property type="evidence" value="ECO:0007669"/>
    <property type="project" value="UniProtKB-SubCell"/>
</dbReference>
<comment type="similarity">
    <text evidence="2 14 16">Belongs to the TonB-dependent receptor family.</text>
</comment>
<dbReference type="CDD" id="cd01347">
    <property type="entry name" value="ligand_gated_channel"/>
    <property type="match status" value="1"/>
</dbReference>
<dbReference type="Gene3D" id="3.55.50.30">
    <property type="match status" value="1"/>
</dbReference>
<evidence type="ECO:0000256" key="5">
    <source>
        <dbReference type="ARBA" id="ARBA00022496"/>
    </source>
</evidence>
<dbReference type="GO" id="GO:0015891">
    <property type="term" value="P:siderophore transport"/>
    <property type="evidence" value="ECO:0007669"/>
    <property type="project" value="InterPro"/>
</dbReference>
<keyword evidence="4 14" id="KW-1134">Transmembrane beta strand</keyword>
<dbReference type="InterPro" id="IPR011662">
    <property type="entry name" value="Secretin/TonB_short_N"/>
</dbReference>
<dbReference type="SMART" id="SM00965">
    <property type="entry name" value="STN"/>
    <property type="match status" value="1"/>
</dbReference>
<dbReference type="InterPro" id="IPR039426">
    <property type="entry name" value="TonB-dep_rcpt-like"/>
</dbReference>
<evidence type="ECO:0000256" key="16">
    <source>
        <dbReference type="RuleBase" id="RU003357"/>
    </source>
</evidence>
<evidence type="ECO:0000313" key="18">
    <source>
        <dbReference type="EMBL" id="BES83233.1"/>
    </source>
</evidence>
<dbReference type="KEGG" id="parl:PEC302110_03300"/>
<keyword evidence="12 18" id="KW-0675">Receptor</keyword>
<dbReference type="InterPro" id="IPR010917">
    <property type="entry name" value="TonB_rcpt_CS"/>
</dbReference>
<keyword evidence="11 14" id="KW-0472">Membrane</keyword>
<dbReference type="GO" id="GO:0015344">
    <property type="term" value="F:siderophore uptake transmembrane transporter activity"/>
    <property type="evidence" value="ECO:0007669"/>
    <property type="project" value="TreeGrafter"/>
</dbReference>
<protein>
    <submittedName>
        <fullName evidence="18">TonB-dependent receptor</fullName>
    </submittedName>
</protein>
<feature type="domain" description="Secretin/TonB short N-terminal" evidence="17">
    <location>
        <begin position="52"/>
        <end position="103"/>
    </location>
</feature>